<dbReference type="PIRSF" id="PIRSF004923">
    <property type="entry name" value="RseC"/>
    <property type="match status" value="1"/>
</dbReference>
<dbReference type="AlphaFoldDB" id="A0A6F8PNA2"/>
<dbReference type="InterPro" id="IPR026268">
    <property type="entry name" value="RseC"/>
</dbReference>
<keyword evidence="3" id="KW-1185">Reference proteome</keyword>
<keyword evidence="1" id="KW-1133">Transmembrane helix</keyword>
<feature type="transmembrane region" description="Helical" evidence="1">
    <location>
        <begin position="122"/>
        <end position="140"/>
    </location>
</feature>
<reference evidence="3" key="1">
    <citation type="submission" date="2019-11" db="EMBL/GenBank/DDBJ databases">
        <title>Isolation and characterization of two novel species in the genus Thiomicrorhabdus.</title>
        <authorList>
            <person name="Mochizuki J."/>
            <person name="Kojima H."/>
            <person name="Fukui M."/>
        </authorList>
    </citation>
    <scope>NUCLEOTIDE SEQUENCE [LARGE SCALE GENOMIC DNA]</scope>
    <source>
        <strain evidence="3">AkT22</strain>
    </source>
</reference>
<gene>
    <name evidence="2" type="primary">rseC</name>
    <name evidence="2" type="ORF">THMIRHAT_12160</name>
</gene>
<accession>A0A6F8PNA2</accession>
<keyword evidence="1" id="KW-0812">Transmembrane</keyword>
<dbReference type="PANTHER" id="PTHR35867">
    <property type="entry name" value="PROTEIN RSEC"/>
    <property type="match status" value="1"/>
</dbReference>
<evidence type="ECO:0000313" key="2">
    <source>
        <dbReference type="EMBL" id="BBP43470.1"/>
    </source>
</evidence>
<organism evidence="2 3">
    <name type="scientific">Thiosulfativibrio zosterae</name>
    <dbReference type="NCBI Taxonomy" id="2675053"/>
    <lineage>
        <taxon>Bacteria</taxon>
        <taxon>Pseudomonadati</taxon>
        <taxon>Pseudomonadota</taxon>
        <taxon>Gammaproteobacteria</taxon>
        <taxon>Thiotrichales</taxon>
        <taxon>Piscirickettsiaceae</taxon>
        <taxon>Thiosulfativibrio</taxon>
    </lineage>
</organism>
<keyword evidence="1" id="KW-0472">Membrane</keyword>
<dbReference type="Proteomes" id="UP000501466">
    <property type="component" value="Chromosome"/>
</dbReference>
<dbReference type="Pfam" id="PF04246">
    <property type="entry name" value="RseC_MucC"/>
    <property type="match status" value="1"/>
</dbReference>
<dbReference type="InterPro" id="IPR007359">
    <property type="entry name" value="SigmaE_reg_RseC_MucC"/>
</dbReference>
<protein>
    <submittedName>
        <fullName evidence="2">Sigma E factor positive regulatory protein RseC</fullName>
    </submittedName>
</protein>
<evidence type="ECO:0000313" key="3">
    <source>
        <dbReference type="Proteomes" id="UP000501466"/>
    </source>
</evidence>
<dbReference type="KEGG" id="tzo:THMIRHAT_12160"/>
<name>A0A6F8PNA2_9GAMM</name>
<dbReference type="RefSeq" id="WP_173291265.1">
    <property type="nucleotide sequence ID" value="NZ_AP021888.1"/>
</dbReference>
<sequence length="152" mass="16406">MQPQELTNADELEAIGKVVMADESFIWVKTQRQSGCSGCQSEKGCGTSTLAKLFAPESSSPLKILNTLNAKEGQQVMLSLNEADLIKHSFMAYGLPLLGLFVGAFALQLVLKDAVSSDWPAILGGFLGLFAGWGVTRWIYKPVQPTLKSIIS</sequence>
<feature type="transmembrane region" description="Helical" evidence="1">
    <location>
        <begin position="90"/>
        <end position="110"/>
    </location>
</feature>
<evidence type="ECO:0000256" key="1">
    <source>
        <dbReference type="SAM" id="Phobius"/>
    </source>
</evidence>
<proteinExistence type="predicted"/>
<dbReference type="PANTHER" id="PTHR35867:SF1">
    <property type="entry name" value="PROTEIN RSEC"/>
    <property type="match status" value="1"/>
</dbReference>
<dbReference type="EMBL" id="AP021888">
    <property type="protein sequence ID" value="BBP43470.1"/>
    <property type="molecule type" value="Genomic_DNA"/>
</dbReference>